<keyword evidence="3 5" id="KW-1133">Transmembrane helix</keyword>
<dbReference type="OrthoDB" id="5293641at2"/>
<keyword evidence="2 5" id="KW-0812">Transmembrane</keyword>
<protein>
    <submittedName>
        <fullName evidence="7">NnrU family protein in cluster with Mesaconyl-CoA hydratase</fullName>
    </submittedName>
</protein>
<keyword evidence="8" id="KW-1185">Reference proteome</keyword>
<dbReference type="HOGENOM" id="CLU_104582_1_0_5"/>
<evidence type="ECO:0000256" key="2">
    <source>
        <dbReference type="ARBA" id="ARBA00022692"/>
    </source>
</evidence>
<dbReference type="InterPro" id="IPR009915">
    <property type="entry name" value="NnrU_dom"/>
</dbReference>
<evidence type="ECO:0000259" key="6">
    <source>
        <dbReference type="Pfam" id="PF07298"/>
    </source>
</evidence>
<dbReference type="Proteomes" id="UP000019593">
    <property type="component" value="Chromosome"/>
</dbReference>
<comment type="subcellular location">
    <subcellularLocation>
        <location evidence="1">Membrane</location>
        <topology evidence="1">Multi-pass membrane protein</topology>
    </subcellularLocation>
</comment>
<dbReference type="KEGG" id="red:roselon_01726"/>
<proteinExistence type="predicted"/>
<sequence>MGYLLLILGIALWIGGHLFKRLVPAKRAAMGDKGKGLVAVALLAAIVLMVIGYRSAALVTVWVPPSFMIHISNLLVLIGFWFFALSGVAGTMSARVRHKQLTGVKSWAVGHLLVNGDLASILLFGGMLFWAVLSVILINKAEPTWERPANPSVKNDAIAFGVALVLYGIVALIHTWLGYYPFPVGGA</sequence>
<dbReference type="eggNOG" id="COG4094">
    <property type="taxonomic scope" value="Bacteria"/>
</dbReference>
<dbReference type="STRING" id="1294273.roselon_01726"/>
<accession>W8RSJ5</accession>
<evidence type="ECO:0000256" key="3">
    <source>
        <dbReference type="ARBA" id="ARBA00022989"/>
    </source>
</evidence>
<keyword evidence="4 5" id="KW-0472">Membrane</keyword>
<feature type="transmembrane region" description="Helical" evidence="5">
    <location>
        <begin position="36"/>
        <end position="55"/>
    </location>
</feature>
<name>W8RSJ5_9RHOB</name>
<evidence type="ECO:0000313" key="8">
    <source>
        <dbReference type="Proteomes" id="UP000019593"/>
    </source>
</evidence>
<feature type="transmembrane region" description="Helical" evidence="5">
    <location>
        <begin position="67"/>
        <end position="91"/>
    </location>
</feature>
<dbReference type="AlphaFoldDB" id="W8RSJ5"/>
<feature type="domain" description="NnrU" evidence="6">
    <location>
        <begin position="5"/>
        <end position="178"/>
    </location>
</feature>
<dbReference type="EMBL" id="CP004372">
    <property type="protein sequence ID" value="AHM04093.1"/>
    <property type="molecule type" value="Genomic_DNA"/>
</dbReference>
<dbReference type="RefSeq" id="WP_025311905.1">
    <property type="nucleotide sequence ID" value="NZ_CP004372.1"/>
</dbReference>
<evidence type="ECO:0000313" key="7">
    <source>
        <dbReference type="EMBL" id="AHM04093.1"/>
    </source>
</evidence>
<reference evidence="7 8" key="1">
    <citation type="submission" date="2013-03" db="EMBL/GenBank/DDBJ databases">
        <authorList>
            <person name="Fiebig A."/>
            <person name="Goeker M."/>
            <person name="Klenk H.-P.P."/>
        </authorList>
    </citation>
    <scope>NUCLEOTIDE SEQUENCE [LARGE SCALE GENOMIC DNA]</scope>
    <source>
        <strain evidence="8">DSM 19469</strain>
    </source>
</reference>
<dbReference type="Pfam" id="PF07298">
    <property type="entry name" value="NnrU"/>
    <property type="match status" value="1"/>
</dbReference>
<gene>
    <name evidence="7" type="ORF">roselon_01726</name>
</gene>
<evidence type="ECO:0000256" key="1">
    <source>
        <dbReference type="ARBA" id="ARBA00004141"/>
    </source>
</evidence>
<dbReference type="GO" id="GO:0016020">
    <property type="term" value="C:membrane"/>
    <property type="evidence" value="ECO:0007669"/>
    <property type="project" value="UniProtKB-SubCell"/>
</dbReference>
<organism evidence="7 8">
    <name type="scientific">Roseicyclus elongatus DSM 19469</name>
    <dbReference type="NCBI Taxonomy" id="1294273"/>
    <lineage>
        <taxon>Bacteria</taxon>
        <taxon>Pseudomonadati</taxon>
        <taxon>Pseudomonadota</taxon>
        <taxon>Alphaproteobacteria</taxon>
        <taxon>Rhodobacterales</taxon>
        <taxon>Roseobacteraceae</taxon>
        <taxon>Roseicyclus</taxon>
    </lineage>
</organism>
<feature type="transmembrane region" description="Helical" evidence="5">
    <location>
        <begin position="6"/>
        <end position="24"/>
    </location>
</feature>
<feature type="transmembrane region" description="Helical" evidence="5">
    <location>
        <begin position="158"/>
        <end position="182"/>
    </location>
</feature>
<dbReference type="PATRIC" id="fig|1294273.3.peg.1700"/>
<evidence type="ECO:0000256" key="4">
    <source>
        <dbReference type="ARBA" id="ARBA00023136"/>
    </source>
</evidence>
<feature type="transmembrane region" description="Helical" evidence="5">
    <location>
        <begin position="112"/>
        <end position="138"/>
    </location>
</feature>
<evidence type="ECO:0000256" key="5">
    <source>
        <dbReference type="SAM" id="Phobius"/>
    </source>
</evidence>